<dbReference type="GO" id="GO:0006537">
    <property type="term" value="P:glutamate biosynthetic process"/>
    <property type="evidence" value="ECO:0007669"/>
    <property type="project" value="InterPro"/>
</dbReference>
<evidence type="ECO:0000256" key="2">
    <source>
        <dbReference type="ARBA" id="ARBA00023002"/>
    </source>
</evidence>
<evidence type="ECO:0000259" key="4">
    <source>
        <dbReference type="PROSITE" id="PS50903"/>
    </source>
</evidence>
<dbReference type="Proteomes" id="UP000051096">
    <property type="component" value="Unassembled WGS sequence"/>
</dbReference>
<dbReference type="PANTHER" id="PTHR43819:SF1">
    <property type="entry name" value="ARCHAEAL-TYPE GLUTAMATE SYNTHASE [NADPH]"/>
    <property type="match status" value="1"/>
</dbReference>
<dbReference type="PANTHER" id="PTHR43819">
    <property type="entry name" value="ARCHAEAL-TYPE GLUTAMATE SYNTHASE [NADPH]"/>
    <property type="match status" value="1"/>
</dbReference>
<evidence type="ECO:0000256" key="3">
    <source>
        <dbReference type="PIRNR" id="PIRNR006429"/>
    </source>
</evidence>
<dbReference type="EMBL" id="LJUO01000173">
    <property type="protein sequence ID" value="KPK68361.1"/>
    <property type="molecule type" value="Genomic_DNA"/>
</dbReference>
<reference evidence="5 6" key="1">
    <citation type="journal article" date="2015" name="Microbiome">
        <title>Genomic resolution of linkages in carbon, nitrogen, and sulfur cycling among widespread estuary sediment bacteria.</title>
        <authorList>
            <person name="Baker B.J."/>
            <person name="Lazar C.S."/>
            <person name="Teske A.P."/>
            <person name="Dick G.J."/>
        </authorList>
    </citation>
    <scope>NUCLEOTIDE SEQUENCE [LARGE SCALE GENOMIC DNA]</scope>
    <source>
        <strain evidence="5">SM23_60</strain>
    </source>
</reference>
<sequence>MKAKFECDVCGHIHEADEKWKDREDGWKCPTCESDKSYFKITTVVRDKGKETEAVNIGVHIPKESPIAEYVDAITEMAETGKSIIEPMCSTIPTLSWNDLLIKGAQAAKIPLNDDVPVNTKTVVGPRALTPLEIETPIYITHMSFGALSREAKIALAKGSAAAKTAMCSGEGGILQESLDNAYKYILELVPNQYSATEENLKKVDAVEIKIGQSAKPGMGGHLPSEKVTEEIAEVRGFQKGKEIISPAHFPDITSKEQLRAKVQWLREKTGGKPIGIKIAAGNIEDDLDVVVYAEPDFITIDGRPGATAASPKYVKDATSIPTVPALYRARKYLDAHKIKDISLIITGGLRVSSDFAKALAMGADAIAIGTAALIACGCRQYRICHTGKCPTGLTAQDKNLRKRVDIDKSAKQLANFLNVCTEELRCFARLTGNKDVHNLSMLDLCTTSTEISDYTEIQHVFETLEEVTQWVRLKKI</sequence>
<gene>
    <name evidence="5" type="ORF">AMJ87_12070</name>
</gene>
<dbReference type="SUPFAM" id="SSF57802">
    <property type="entry name" value="Rubredoxin-like"/>
    <property type="match status" value="1"/>
</dbReference>
<comment type="similarity">
    <text evidence="1 3">Belongs to the glutamate synthase family.</text>
</comment>
<dbReference type="GO" id="GO:0005506">
    <property type="term" value="F:iron ion binding"/>
    <property type="evidence" value="ECO:0007669"/>
    <property type="project" value="InterPro"/>
</dbReference>
<dbReference type="InterPro" id="IPR024934">
    <property type="entry name" value="Rubredoxin-like_dom"/>
</dbReference>
<dbReference type="AlphaFoldDB" id="A0A0S8G6N6"/>
<dbReference type="InterPro" id="IPR024188">
    <property type="entry name" value="GltB"/>
</dbReference>
<feature type="domain" description="Rubredoxin-like" evidence="4">
    <location>
        <begin position="2"/>
        <end position="42"/>
    </location>
</feature>
<dbReference type="Gene3D" id="2.20.28.10">
    <property type="match status" value="1"/>
</dbReference>
<dbReference type="PROSITE" id="PS50903">
    <property type="entry name" value="RUBREDOXIN_LIKE"/>
    <property type="match status" value="1"/>
</dbReference>
<evidence type="ECO:0000256" key="1">
    <source>
        <dbReference type="ARBA" id="ARBA00009716"/>
    </source>
</evidence>
<dbReference type="GO" id="GO:0015930">
    <property type="term" value="F:glutamate synthase activity"/>
    <property type="evidence" value="ECO:0007669"/>
    <property type="project" value="InterPro"/>
</dbReference>
<evidence type="ECO:0000313" key="5">
    <source>
        <dbReference type="EMBL" id="KPK68361.1"/>
    </source>
</evidence>
<dbReference type="InterPro" id="IPR002932">
    <property type="entry name" value="Glu_synthdom"/>
</dbReference>
<dbReference type="CDD" id="cd02808">
    <property type="entry name" value="GltS_FMN"/>
    <property type="match status" value="1"/>
</dbReference>
<dbReference type="Pfam" id="PF01645">
    <property type="entry name" value="Glu_synthase"/>
    <property type="match status" value="1"/>
</dbReference>
<accession>A0A0S8G6N6</accession>
<comment type="caution">
    <text evidence="5">The sequence shown here is derived from an EMBL/GenBank/DDBJ whole genome shotgun (WGS) entry which is preliminary data.</text>
</comment>
<evidence type="ECO:0000313" key="6">
    <source>
        <dbReference type="Proteomes" id="UP000051096"/>
    </source>
</evidence>
<dbReference type="PATRIC" id="fig|1703780.3.peg.1977"/>
<keyword evidence="2" id="KW-0560">Oxidoreductase</keyword>
<dbReference type="PIRSF" id="PIRSF500061">
    <property type="entry name" value="GOGAT_lg2_archl"/>
    <property type="match status" value="1"/>
</dbReference>
<protein>
    <submittedName>
        <fullName evidence="5">Glutamate synthase</fullName>
    </submittedName>
</protein>
<dbReference type="InterPro" id="IPR043578">
    <property type="entry name" value="GltB_archl_type"/>
</dbReference>
<dbReference type="PIRSF" id="PIRSF006429">
    <property type="entry name" value="GOGAT_lg_2"/>
    <property type="match status" value="1"/>
</dbReference>
<name>A0A0S8G6N6_UNCW3</name>
<dbReference type="InterPro" id="IPR013785">
    <property type="entry name" value="Aldolase_TIM"/>
</dbReference>
<proteinExistence type="inferred from homology"/>
<dbReference type="SUPFAM" id="SSF51395">
    <property type="entry name" value="FMN-linked oxidoreductases"/>
    <property type="match status" value="1"/>
</dbReference>
<organism evidence="5 6">
    <name type="scientific">candidate division WOR_3 bacterium SM23_60</name>
    <dbReference type="NCBI Taxonomy" id="1703780"/>
    <lineage>
        <taxon>Bacteria</taxon>
        <taxon>Bacteria division WOR-3</taxon>
    </lineage>
</organism>
<dbReference type="Gene3D" id="3.20.20.70">
    <property type="entry name" value="Aldolase class I"/>
    <property type="match status" value="1"/>
</dbReference>